<dbReference type="AlphaFoldDB" id="A0AAV7WK58"/>
<proteinExistence type="predicted"/>
<organism evidence="2 3">
    <name type="scientific">Pleurodeles waltl</name>
    <name type="common">Iberian ribbed newt</name>
    <dbReference type="NCBI Taxonomy" id="8319"/>
    <lineage>
        <taxon>Eukaryota</taxon>
        <taxon>Metazoa</taxon>
        <taxon>Chordata</taxon>
        <taxon>Craniata</taxon>
        <taxon>Vertebrata</taxon>
        <taxon>Euteleostomi</taxon>
        <taxon>Amphibia</taxon>
        <taxon>Batrachia</taxon>
        <taxon>Caudata</taxon>
        <taxon>Salamandroidea</taxon>
        <taxon>Salamandridae</taxon>
        <taxon>Pleurodelinae</taxon>
        <taxon>Pleurodeles</taxon>
    </lineage>
</organism>
<name>A0AAV7WK58_PLEWA</name>
<evidence type="ECO:0000256" key="1">
    <source>
        <dbReference type="SAM" id="SignalP"/>
    </source>
</evidence>
<feature type="chain" id="PRO_5043451333" description="Secreted protein" evidence="1">
    <location>
        <begin position="33"/>
        <end position="85"/>
    </location>
</feature>
<gene>
    <name evidence="2" type="ORF">NDU88_000670</name>
</gene>
<evidence type="ECO:0008006" key="4">
    <source>
        <dbReference type="Google" id="ProtNLM"/>
    </source>
</evidence>
<evidence type="ECO:0000313" key="3">
    <source>
        <dbReference type="Proteomes" id="UP001066276"/>
    </source>
</evidence>
<feature type="signal peptide" evidence="1">
    <location>
        <begin position="1"/>
        <end position="32"/>
    </location>
</feature>
<protein>
    <recommendedName>
        <fullName evidence="4">Secreted protein</fullName>
    </recommendedName>
</protein>
<accession>A0AAV7WK58</accession>
<dbReference type="EMBL" id="JANPWB010000001">
    <property type="protein sequence ID" value="KAJ1213031.1"/>
    <property type="molecule type" value="Genomic_DNA"/>
</dbReference>
<dbReference type="Proteomes" id="UP001066276">
    <property type="component" value="Chromosome 1_1"/>
</dbReference>
<evidence type="ECO:0000313" key="2">
    <source>
        <dbReference type="EMBL" id="KAJ1213031.1"/>
    </source>
</evidence>
<comment type="caution">
    <text evidence="2">The sequence shown here is derived from an EMBL/GenBank/DDBJ whole genome shotgun (WGS) entry which is preliminary data.</text>
</comment>
<keyword evidence="3" id="KW-1185">Reference proteome</keyword>
<keyword evidence="1" id="KW-0732">Signal</keyword>
<reference evidence="2" key="1">
    <citation type="journal article" date="2022" name="bioRxiv">
        <title>Sequencing and chromosome-scale assembly of the giantPleurodeles waltlgenome.</title>
        <authorList>
            <person name="Brown T."/>
            <person name="Elewa A."/>
            <person name="Iarovenko S."/>
            <person name="Subramanian E."/>
            <person name="Araus A.J."/>
            <person name="Petzold A."/>
            <person name="Susuki M."/>
            <person name="Suzuki K.-i.T."/>
            <person name="Hayashi T."/>
            <person name="Toyoda A."/>
            <person name="Oliveira C."/>
            <person name="Osipova E."/>
            <person name="Leigh N.D."/>
            <person name="Simon A."/>
            <person name="Yun M.H."/>
        </authorList>
    </citation>
    <scope>NUCLEOTIDE SEQUENCE</scope>
    <source>
        <strain evidence="2">20211129_DDA</strain>
        <tissue evidence="2">Liver</tissue>
    </source>
</reference>
<sequence>MPVCRPTAHLVLPLRTVQPVLLPFVACAGAHACLPSNGSSCAAAPHRAARAAAVCSMCWCSCLSAVQRLILCCRSAPCSPCCCRL</sequence>